<protein>
    <recommendedName>
        <fullName evidence="5">Ribbon-helix-helix protein, CopG family</fullName>
    </recommendedName>
</protein>
<reference evidence="3 4" key="1">
    <citation type="submission" date="2019-01" db="EMBL/GenBank/DDBJ databases">
        <title>Oerskovia turbata Genome sequencing and assembly.</title>
        <authorList>
            <person name="Dou T."/>
        </authorList>
    </citation>
    <scope>NUCLEOTIDE SEQUENCE [LARGE SCALE GENOMIC DNA]</scope>
    <source>
        <strain evidence="2 3">JCM12123</strain>
        <strain evidence="1 4">JCM3160</strain>
    </source>
</reference>
<dbReference type="AlphaFoldDB" id="A0A4Q1KQC8"/>
<dbReference type="OrthoDB" id="4566578at2"/>
<evidence type="ECO:0000313" key="3">
    <source>
        <dbReference type="Proteomes" id="UP000289805"/>
    </source>
</evidence>
<evidence type="ECO:0000313" key="4">
    <source>
        <dbReference type="Proteomes" id="UP000290517"/>
    </source>
</evidence>
<dbReference type="Proteomes" id="UP000290517">
    <property type="component" value="Unassembled WGS sequence"/>
</dbReference>
<proteinExistence type="predicted"/>
<keyword evidence="4" id="KW-1185">Reference proteome</keyword>
<evidence type="ECO:0000313" key="2">
    <source>
        <dbReference type="EMBL" id="RXR32072.1"/>
    </source>
</evidence>
<sequence>MSQSTVGFRPTAEERRLLEEIARKGMSTSDALRRGLHLVAHEQWLDQARADAEMLREENLNDEPDAW</sequence>
<dbReference type="Proteomes" id="UP000289805">
    <property type="component" value="Unassembled WGS sequence"/>
</dbReference>
<gene>
    <name evidence="1" type="ORF">EQW73_16120</name>
    <name evidence="2" type="ORF">EQW78_15220</name>
</gene>
<organism evidence="2 3">
    <name type="scientific">Oerskovia turbata</name>
    <dbReference type="NCBI Taxonomy" id="1713"/>
    <lineage>
        <taxon>Bacteria</taxon>
        <taxon>Bacillati</taxon>
        <taxon>Actinomycetota</taxon>
        <taxon>Actinomycetes</taxon>
        <taxon>Micrococcales</taxon>
        <taxon>Cellulomonadaceae</taxon>
        <taxon>Oerskovia</taxon>
    </lineage>
</organism>
<dbReference type="STRING" id="1713.GCA_000718325_02878"/>
<evidence type="ECO:0008006" key="5">
    <source>
        <dbReference type="Google" id="ProtNLM"/>
    </source>
</evidence>
<dbReference type="RefSeq" id="WP_030152361.1">
    <property type="nucleotide sequence ID" value="NZ_JOFV01000014.1"/>
</dbReference>
<name>A0A4Q1KQC8_9CELL</name>
<dbReference type="EMBL" id="SDJR01000012">
    <property type="protein sequence ID" value="RXR22736.1"/>
    <property type="molecule type" value="Genomic_DNA"/>
</dbReference>
<accession>A0A4Q1KQC8</accession>
<comment type="caution">
    <text evidence="2">The sequence shown here is derived from an EMBL/GenBank/DDBJ whole genome shotgun (WGS) entry which is preliminary data.</text>
</comment>
<dbReference type="EMBL" id="SDJQ01000020">
    <property type="protein sequence ID" value="RXR32072.1"/>
    <property type="molecule type" value="Genomic_DNA"/>
</dbReference>
<evidence type="ECO:0000313" key="1">
    <source>
        <dbReference type="EMBL" id="RXR22736.1"/>
    </source>
</evidence>